<dbReference type="GO" id="GO:0071949">
    <property type="term" value="F:FAD binding"/>
    <property type="evidence" value="ECO:0007669"/>
    <property type="project" value="InterPro"/>
</dbReference>
<keyword evidence="8 11" id="KW-0503">Monooxygenase</keyword>
<keyword evidence="14" id="KW-1185">Reference proteome</keyword>
<sequence length="504" mass="56626">MSSNESHTVGIVGAGLVGCLAALAFANEGFKVELFESRPDLRDPDQQVLSQLRSINLAVSARGITALRSVDEEMADRVLKDLVPMHGRMVHDLNGKQICQKYGLYGECINSINRSLLNRSLLDELDKLDNVKVTFNHKLIRLDNLKRSSSDNLENAANSEVVRGHFVGTKTNESLTVENVNVWIGADGSYSQVRSQIQRALQMNFSQEYIDHYYLELRIPAKNETAKSSHFDSTCPEAVEVGTEAKFALNPNHLHIWPRHEYMLIALANSDGSFTCTLFAPKSLFDKELAISASDADVVSFFRTNFPSAIELMGDDLLLESFRKNPRGSLVCVKCSPYNVGGKAIIIGDAAHSMVPFYGQGMNCGFEDVRTLMAILKKHEFDFETGFNEYTETRRKDLGAIVDLSMRNYQEMRHDVTSTAYLLRKSVDGFLSRVMGDFWLPLYTMVSFRADIPYSRAVQERQWQNDILTWVIRASVGTSLLAGTALWHGRLFNTLSSLYSRLTR</sequence>
<evidence type="ECO:0000256" key="4">
    <source>
        <dbReference type="ARBA" id="ARBA00022787"/>
    </source>
</evidence>
<evidence type="ECO:0000256" key="8">
    <source>
        <dbReference type="ARBA" id="ARBA00023033"/>
    </source>
</evidence>
<evidence type="ECO:0000256" key="5">
    <source>
        <dbReference type="ARBA" id="ARBA00022827"/>
    </source>
</evidence>
<dbReference type="PANTHER" id="PTHR46028:SF2">
    <property type="entry name" value="KYNURENINE 3-MONOOXYGENASE"/>
    <property type="match status" value="1"/>
</dbReference>
<dbReference type="PRINTS" id="PR00420">
    <property type="entry name" value="RNGMNOXGNASE"/>
</dbReference>
<comment type="function">
    <text evidence="11">Catalyzes the hydroxylation of L-kynurenine (L-Kyn) to form 3-hydroxy-L-kynurenine (L-3OHKyn). Required for synthesis of quinolinic acid.</text>
</comment>
<comment type="cofactor">
    <cofactor evidence="1 11">
        <name>FAD</name>
        <dbReference type="ChEBI" id="CHEBI:57692"/>
    </cofactor>
</comment>
<evidence type="ECO:0000256" key="10">
    <source>
        <dbReference type="ARBA" id="ARBA00047818"/>
    </source>
</evidence>
<dbReference type="GO" id="GO:0006569">
    <property type="term" value="P:L-tryptophan catabolic process"/>
    <property type="evidence" value="ECO:0007669"/>
    <property type="project" value="UniProtKB-UniRule"/>
</dbReference>
<dbReference type="GO" id="GO:0004502">
    <property type="term" value="F:kynurenine 3-monooxygenase activity"/>
    <property type="evidence" value="ECO:0007669"/>
    <property type="project" value="UniProtKB-UniRule"/>
</dbReference>
<accession>A0A161HI12</accession>
<dbReference type="Pfam" id="PF01494">
    <property type="entry name" value="FAD_binding_3"/>
    <property type="match status" value="1"/>
</dbReference>
<keyword evidence="11" id="KW-0472">Membrane</keyword>
<comment type="pathway">
    <text evidence="11">Cofactor biosynthesis; NAD(+) biosynthesis; quinolinate from L-kynurenine: step 1/3.</text>
</comment>
<name>A0A161HI12_9ASCO</name>
<keyword evidence="3 11" id="KW-0662">Pyridine nucleotide biosynthesis</keyword>
<keyword evidence="6 11" id="KW-0521">NADP</keyword>
<dbReference type="UniPathway" id="UPA00253">
    <property type="reaction ID" value="UER00328"/>
</dbReference>
<dbReference type="GeneID" id="30033907"/>
<evidence type="ECO:0000256" key="6">
    <source>
        <dbReference type="ARBA" id="ARBA00022857"/>
    </source>
</evidence>
<dbReference type="Proteomes" id="UP000189580">
    <property type="component" value="Chromosome a"/>
</dbReference>
<organism evidence="13 14">
    <name type="scientific">Sugiyamaella lignohabitans</name>
    <dbReference type="NCBI Taxonomy" id="796027"/>
    <lineage>
        <taxon>Eukaryota</taxon>
        <taxon>Fungi</taxon>
        <taxon>Dikarya</taxon>
        <taxon>Ascomycota</taxon>
        <taxon>Saccharomycotina</taxon>
        <taxon>Dipodascomycetes</taxon>
        <taxon>Dipodascales</taxon>
        <taxon>Trichomonascaceae</taxon>
        <taxon>Sugiyamaella</taxon>
    </lineage>
</organism>
<evidence type="ECO:0000256" key="1">
    <source>
        <dbReference type="ARBA" id="ARBA00001974"/>
    </source>
</evidence>
<comment type="catalytic activity">
    <reaction evidence="10 11">
        <text>L-kynurenine + NADPH + O2 + H(+) = 3-hydroxy-L-kynurenine + NADP(+) + H2O</text>
        <dbReference type="Rhea" id="RHEA:20545"/>
        <dbReference type="ChEBI" id="CHEBI:15377"/>
        <dbReference type="ChEBI" id="CHEBI:15378"/>
        <dbReference type="ChEBI" id="CHEBI:15379"/>
        <dbReference type="ChEBI" id="CHEBI:57783"/>
        <dbReference type="ChEBI" id="CHEBI:57959"/>
        <dbReference type="ChEBI" id="CHEBI:58125"/>
        <dbReference type="ChEBI" id="CHEBI:58349"/>
        <dbReference type="EC" id="1.14.13.9"/>
    </reaction>
</comment>
<evidence type="ECO:0000256" key="9">
    <source>
        <dbReference type="ARBA" id="ARBA00023128"/>
    </source>
</evidence>
<dbReference type="EMBL" id="CP014501">
    <property type="protein sequence ID" value="ANB11977.1"/>
    <property type="molecule type" value="Genomic_DNA"/>
</dbReference>
<evidence type="ECO:0000313" key="14">
    <source>
        <dbReference type="Proteomes" id="UP000189580"/>
    </source>
</evidence>
<dbReference type="GO" id="GO:0019805">
    <property type="term" value="P:quinolinate biosynthetic process"/>
    <property type="evidence" value="ECO:0007669"/>
    <property type="project" value="UniProtKB-UniRule"/>
</dbReference>
<proteinExistence type="inferred from homology"/>
<evidence type="ECO:0000259" key="12">
    <source>
        <dbReference type="Pfam" id="PF01494"/>
    </source>
</evidence>
<keyword evidence="5 11" id="KW-0274">FAD</keyword>
<dbReference type="KEGG" id="slb:AWJ20_204"/>
<dbReference type="GO" id="GO:0070189">
    <property type="term" value="P:kynurenine metabolic process"/>
    <property type="evidence" value="ECO:0007669"/>
    <property type="project" value="TreeGrafter"/>
</dbReference>
<dbReference type="GO" id="GO:0043420">
    <property type="term" value="P:anthranilate metabolic process"/>
    <property type="evidence" value="ECO:0007669"/>
    <property type="project" value="UniProtKB-UniRule"/>
</dbReference>
<dbReference type="EC" id="1.14.13.9" evidence="11"/>
<protein>
    <recommendedName>
        <fullName evidence="11">Kynurenine 3-monooxygenase</fullName>
        <ecNumber evidence="11">1.14.13.9</ecNumber>
    </recommendedName>
    <alternativeName>
        <fullName evidence="11">Biosynthesis of nicotinic acid protein 4</fullName>
    </alternativeName>
    <alternativeName>
        <fullName evidence="11">Kynurenine 3-hydroxylase</fullName>
    </alternativeName>
</protein>
<feature type="domain" description="FAD-binding" evidence="12">
    <location>
        <begin position="338"/>
        <end position="380"/>
    </location>
</feature>
<dbReference type="PANTHER" id="PTHR46028">
    <property type="entry name" value="KYNURENINE 3-MONOOXYGENASE"/>
    <property type="match status" value="1"/>
</dbReference>
<keyword evidence="2 11" id="KW-0285">Flavoprotein</keyword>
<keyword evidence="9 11" id="KW-0496">Mitochondrion</keyword>
<evidence type="ECO:0000256" key="3">
    <source>
        <dbReference type="ARBA" id="ARBA00022642"/>
    </source>
</evidence>
<reference evidence="13 14" key="1">
    <citation type="submission" date="2016-02" db="EMBL/GenBank/DDBJ databases">
        <title>Complete genome sequence and transcriptome regulation of the pentose utilising yeast Sugiyamaella lignohabitans.</title>
        <authorList>
            <person name="Bellasio M."/>
            <person name="Peymann A."/>
            <person name="Valli M."/>
            <person name="Sipitzky M."/>
            <person name="Graf A."/>
            <person name="Sauer M."/>
            <person name="Marx H."/>
            <person name="Mattanovich D."/>
        </authorList>
    </citation>
    <scope>NUCLEOTIDE SEQUENCE [LARGE SCALE GENOMIC DNA]</scope>
    <source>
        <strain evidence="13 14">CBS 10342</strain>
    </source>
</reference>
<gene>
    <name evidence="11 13" type="primary">BNA4</name>
    <name evidence="13" type="ORF">AWJ20_204</name>
</gene>
<dbReference type="Gene3D" id="3.50.50.60">
    <property type="entry name" value="FAD/NAD(P)-binding domain"/>
    <property type="match status" value="1"/>
</dbReference>
<dbReference type="InterPro" id="IPR036188">
    <property type="entry name" value="FAD/NAD-bd_sf"/>
</dbReference>
<evidence type="ECO:0000313" key="13">
    <source>
        <dbReference type="EMBL" id="ANB11977.1"/>
    </source>
</evidence>
<dbReference type="OrthoDB" id="10053569at2759"/>
<dbReference type="RefSeq" id="XP_018734454.1">
    <property type="nucleotide sequence ID" value="XM_018878966.1"/>
</dbReference>
<dbReference type="AlphaFoldDB" id="A0A161HI12"/>
<dbReference type="GO" id="GO:0034354">
    <property type="term" value="P:'de novo' NAD+ biosynthetic process from L-tryptophan"/>
    <property type="evidence" value="ECO:0007669"/>
    <property type="project" value="UniProtKB-UniRule"/>
</dbReference>
<dbReference type="InterPro" id="IPR002938">
    <property type="entry name" value="FAD-bd"/>
</dbReference>
<dbReference type="FunFam" id="3.50.50.60:FF:000129">
    <property type="entry name" value="Kynurenine 3-monooxygenase"/>
    <property type="match status" value="1"/>
</dbReference>
<dbReference type="GO" id="GO:0005741">
    <property type="term" value="C:mitochondrial outer membrane"/>
    <property type="evidence" value="ECO:0007669"/>
    <property type="project" value="UniProtKB-SubCell"/>
</dbReference>
<keyword evidence="4 11" id="KW-1000">Mitochondrion outer membrane</keyword>
<comment type="similarity">
    <text evidence="11">Belongs to the aromatic-ring hydroxylase family. KMO subfamily.</text>
</comment>
<keyword evidence="7 11" id="KW-0560">Oxidoreductase</keyword>
<dbReference type="HAMAP" id="MF_01971">
    <property type="entry name" value="Kynurenine_monooxygenase"/>
    <property type="match status" value="1"/>
</dbReference>
<evidence type="ECO:0000256" key="7">
    <source>
        <dbReference type="ARBA" id="ARBA00023002"/>
    </source>
</evidence>
<comment type="subcellular location">
    <subcellularLocation>
        <location evidence="11">Mitochondrion outer membrane</location>
    </subcellularLocation>
</comment>
<evidence type="ECO:0000256" key="2">
    <source>
        <dbReference type="ARBA" id="ARBA00022630"/>
    </source>
</evidence>
<dbReference type="InterPro" id="IPR027545">
    <property type="entry name" value="Kynurenine_monooxygenase"/>
</dbReference>
<evidence type="ECO:0000256" key="11">
    <source>
        <dbReference type="HAMAP-Rule" id="MF_03018"/>
    </source>
</evidence>
<dbReference type="SUPFAM" id="SSF51905">
    <property type="entry name" value="FAD/NAD(P)-binding domain"/>
    <property type="match status" value="1"/>
</dbReference>
<dbReference type="Pfam" id="PF13450">
    <property type="entry name" value="NAD_binding_8"/>
    <property type="match status" value="1"/>
</dbReference>